<proteinExistence type="predicted"/>
<dbReference type="AlphaFoldDB" id="A0A6A3N8B5"/>
<dbReference type="Proteomes" id="UP000429607">
    <property type="component" value="Unassembled WGS sequence"/>
</dbReference>
<organism evidence="1 2">
    <name type="scientific">Phytophthora rubi</name>
    <dbReference type="NCBI Taxonomy" id="129364"/>
    <lineage>
        <taxon>Eukaryota</taxon>
        <taxon>Sar</taxon>
        <taxon>Stramenopiles</taxon>
        <taxon>Oomycota</taxon>
        <taxon>Peronosporomycetes</taxon>
        <taxon>Peronosporales</taxon>
        <taxon>Peronosporaceae</taxon>
        <taxon>Phytophthora</taxon>
    </lineage>
</organism>
<sequence>MARFAFILSGMHIDATVDAMAQRTGIHKSLFSEIDNLLLDGQGPRRCLVTLQTKYINNEETFSKSTFFKDKGYRVEDDALRVSLKPWEYQNKLLVLDCLSDTLENGQISVGVIFAARRLFRTVPRMMLGQRKEVLMATDGTCKLHFGG</sequence>
<evidence type="ECO:0000313" key="1">
    <source>
        <dbReference type="EMBL" id="KAE9040475.1"/>
    </source>
</evidence>
<gene>
    <name evidence="1" type="ORF">PR001_g7064</name>
</gene>
<accession>A0A6A3N8B5</accession>
<comment type="caution">
    <text evidence="1">The sequence shown here is derived from an EMBL/GenBank/DDBJ whole genome shotgun (WGS) entry which is preliminary data.</text>
</comment>
<reference evidence="1 2" key="1">
    <citation type="submission" date="2018-09" db="EMBL/GenBank/DDBJ databases">
        <title>Genomic investigation of the strawberry pathogen Phytophthora fragariae indicates pathogenicity is determined by transcriptional variation in three key races.</title>
        <authorList>
            <person name="Adams T.M."/>
            <person name="Armitage A.D."/>
            <person name="Sobczyk M.K."/>
            <person name="Bates H.J."/>
            <person name="Dunwell J.M."/>
            <person name="Nellist C.F."/>
            <person name="Harrison R.J."/>
        </authorList>
    </citation>
    <scope>NUCLEOTIDE SEQUENCE [LARGE SCALE GENOMIC DNA]</scope>
    <source>
        <strain evidence="1 2">SCRP249</strain>
    </source>
</reference>
<name>A0A6A3N8B5_9STRA</name>
<protein>
    <submittedName>
        <fullName evidence="1">Uncharacterized protein</fullName>
    </submittedName>
</protein>
<dbReference type="EMBL" id="QXFV01000344">
    <property type="protein sequence ID" value="KAE9040475.1"/>
    <property type="molecule type" value="Genomic_DNA"/>
</dbReference>
<evidence type="ECO:0000313" key="2">
    <source>
        <dbReference type="Proteomes" id="UP000429607"/>
    </source>
</evidence>